<evidence type="ECO:0000256" key="1">
    <source>
        <dbReference type="ARBA" id="ARBA00004123"/>
    </source>
</evidence>
<dbReference type="InterPro" id="IPR013087">
    <property type="entry name" value="Znf_C2H2_type"/>
</dbReference>
<feature type="domain" description="C2H2-type" evidence="9">
    <location>
        <begin position="657"/>
        <end position="684"/>
    </location>
</feature>
<feature type="region of interest" description="Disordered" evidence="8">
    <location>
        <begin position="1"/>
        <end position="28"/>
    </location>
</feature>
<keyword evidence="3" id="KW-0677">Repeat</keyword>
<keyword evidence="5" id="KW-0862">Zinc</keyword>
<comment type="subcellular location">
    <subcellularLocation>
        <location evidence="1">Nucleus</location>
    </subcellularLocation>
</comment>
<dbReference type="Gene3D" id="3.30.160.60">
    <property type="entry name" value="Classic Zinc Finger"/>
    <property type="match status" value="2"/>
</dbReference>
<feature type="region of interest" description="Disordered" evidence="8">
    <location>
        <begin position="280"/>
        <end position="299"/>
    </location>
</feature>
<evidence type="ECO:0000256" key="5">
    <source>
        <dbReference type="ARBA" id="ARBA00022833"/>
    </source>
</evidence>
<gene>
    <name evidence="10" type="ORF">NLI96_g11474</name>
</gene>
<accession>A0AAD5Y8E7</accession>
<feature type="compositionally biased region" description="Basic and acidic residues" evidence="8">
    <location>
        <begin position="280"/>
        <end position="296"/>
    </location>
</feature>
<comment type="caution">
    <text evidence="10">The sequence shown here is derived from an EMBL/GenBank/DDBJ whole genome shotgun (WGS) entry which is preliminary data.</text>
</comment>
<evidence type="ECO:0000259" key="9">
    <source>
        <dbReference type="PROSITE" id="PS50157"/>
    </source>
</evidence>
<dbReference type="GO" id="GO:0005634">
    <property type="term" value="C:nucleus"/>
    <property type="evidence" value="ECO:0007669"/>
    <property type="project" value="UniProtKB-SubCell"/>
</dbReference>
<evidence type="ECO:0000256" key="4">
    <source>
        <dbReference type="ARBA" id="ARBA00022771"/>
    </source>
</evidence>
<dbReference type="PANTHER" id="PTHR24394:SF29">
    <property type="entry name" value="MYONEURIN"/>
    <property type="match status" value="1"/>
</dbReference>
<feature type="region of interest" description="Disordered" evidence="8">
    <location>
        <begin position="91"/>
        <end position="121"/>
    </location>
</feature>
<feature type="compositionally biased region" description="Basic and acidic residues" evidence="8">
    <location>
        <begin position="91"/>
        <end position="100"/>
    </location>
</feature>
<proteinExistence type="predicted"/>
<sequence>MRHSSHSRFVNSPNIDDENSSPPLLYHTTAPRSFQHSYPATLATHRSYADPAFSHQTYEFYYAQLFSQQQRPEHSLDVSHLSNRYTEIVRRQQEAKHQDSAPRSQLQHAHCNASTSSGIPTSRPEPLGLGITFDPPLTVGLAEDETTSSRSISSPGSVSAPLSLHASEVQYLDDDGTCPSVSNDPCHNTESTSMAFHEYPYTAQDVQALMPLNEYAYSSSPSSDFVAHSPCVDLDGYALLPADAEMEDLKSIADLPVDIDENDTLVLEDIVMDSPGSAAIKDKDISMSSPPEREGGQDPMIGLFPDVNLRALVTQFREPSVGINPACIMGSSAILVDSPNGDNDSIRDFAAKDDDDFEMGSDESTVVLQKAPTMTSKSRSPSPTCVTANATLEKETIIDVDEFPDEAVSAIFQVLAASIKKEADAPQIPAIPPPVIAQSRYETIDPSQLQIALPVSTPASSISTAASAPVVPGATSSQDTAFRITGSLSQVVPPPGLPSRSLGRNCPVVVFNGKGEKKKGHHKAKDYRVPLADITQQFRNRTTVFHADPQPTSPTLPAHTHTRLPTQTQPTVEKSPVLNAHLGIPLEELRRKAHEFRERNPGLDIDKGWLQDFAGRLSERGELLDDYRCYVVGCSQRNKRRDHILVHVGSHVEYRPFECEHCGMRFLRKNECKRHVSSHGGAKPFKCPICAPTQDKSFVRQDLLKRHMKVTHGVLDRKRRAQILEEYAQGVASWEFENRQPIV</sequence>
<evidence type="ECO:0000313" key="10">
    <source>
        <dbReference type="EMBL" id="KAJ3475974.1"/>
    </source>
</evidence>
<feature type="region of interest" description="Disordered" evidence="8">
    <location>
        <begin position="545"/>
        <end position="571"/>
    </location>
</feature>
<evidence type="ECO:0000256" key="7">
    <source>
        <dbReference type="PROSITE-ProRule" id="PRU00042"/>
    </source>
</evidence>
<dbReference type="Proteomes" id="UP001212997">
    <property type="component" value="Unassembled WGS sequence"/>
</dbReference>
<keyword evidence="4 7" id="KW-0863">Zinc-finger</keyword>
<name>A0AAD5Y8E7_9APHY</name>
<dbReference type="InterPro" id="IPR036236">
    <property type="entry name" value="Znf_C2H2_sf"/>
</dbReference>
<evidence type="ECO:0000256" key="6">
    <source>
        <dbReference type="ARBA" id="ARBA00023242"/>
    </source>
</evidence>
<dbReference type="SUPFAM" id="SSF57667">
    <property type="entry name" value="beta-beta-alpha zinc fingers"/>
    <property type="match status" value="1"/>
</dbReference>
<protein>
    <recommendedName>
        <fullName evidence="9">C2H2-type domain-containing protein</fullName>
    </recommendedName>
</protein>
<evidence type="ECO:0000313" key="11">
    <source>
        <dbReference type="Proteomes" id="UP001212997"/>
    </source>
</evidence>
<dbReference type="GO" id="GO:0008270">
    <property type="term" value="F:zinc ion binding"/>
    <property type="evidence" value="ECO:0007669"/>
    <property type="project" value="UniProtKB-KW"/>
</dbReference>
<dbReference type="AlphaFoldDB" id="A0AAD5Y8E7"/>
<organism evidence="10 11">
    <name type="scientific">Meripilus lineatus</name>
    <dbReference type="NCBI Taxonomy" id="2056292"/>
    <lineage>
        <taxon>Eukaryota</taxon>
        <taxon>Fungi</taxon>
        <taxon>Dikarya</taxon>
        <taxon>Basidiomycota</taxon>
        <taxon>Agaricomycotina</taxon>
        <taxon>Agaricomycetes</taxon>
        <taxon>Polyporales</taxon>
        <taxon>Meripilaceae</taxon>
        <taxon>Meripilus</taxon>
    </lineage>
</organism>
<dbReference type="GO" id="GO:0000981">
    <property type="term" value="F:DNA-binding transcription factor activity, RNA polymerase II-specific"/>
    <property type="evidence" value="ECO:0007669"/>
    <property type="project" value="TreeGrafter"/>
</dbReference>
<evidence type="ECO:0000256" key="2">
    <source>
        <dbReference type="ARBA" id="ARBA00022723"/>
    </source>
</evidence>
<dbReference type="EMBL" id="JANAWD010000770">
    <property type="protein sequence ID" value="KAJ3475974.1"/>
    <property type="molecule type" value="Genomic_DNA"/>
</dbReference>
<dbReference type="PROSITE" id="PS50157">
    <property type="entry name" value="ZINC_FINGER_C2H2_2"/>
    <property type="match status" value="2"/>
</dbReference>
<keyword evidence="6" id="KW-0539">Nucleus</keyword>
<dbReference type="SMART" id="SM00355">
    <property type="entry name" value="ZnF_C2H2"/>
    <property type="match status" value="3"/>
</dbReference>
<feature type="compositionally biased region" description="Polar residues" evidence="8">
    <location>
        <begin position="101"/>
        <end position="120"/>
    </location>
</feature>
<feature type="domain" description="C2H2-type" evidence="9">
    <location>
        <begin position="627"/>
        <end position="656"/>
    </location>
</feature>
<reference evidence="10" key="1">
    <citation type="submission" date="2022-07" db="EMBL/GenBank/DDBJ databases">
        <title>Genome Sequence of Physisporinus lineatus.</title>
        <authorList>
            <person name="Buettner E."/>
        </authorList>
    </citation>
    <scope>NUCLEOTIDE SEQUENCE</scope>
    <source>
        <strain evidence="10">VT162</strain>
    </source>
</reference>
<evidence type="ECO:0000256" key="3">
    <source>
        <dbReference type="ARBA" id="ARBA00022737"/>
    </source>
</evidence>
<dbReference type="PANTHER" id="PTHR24394">
    <property type="entry name" value="ZINC FINGER PROTEIN"/>
    <property type="match status" value="1"/>
</dbReference>
<dbReference type="PROSITE" id="PS00028">
    <property type="entry name" value="ZINC_FINGER_C2H2_1"/>
    <property type="match status" value="1"/>
</dbReference>
<keyword evidence="11" id="KW-1185">Reference proteome</keyword>
<evidence type="ECO:0000256" key="8">
    <source>
        <dbReference type="SAM" id="MobiDB-lite"/>
    </source>
</evidence>
<keyword evidence="2" id="KW-0479">Metal-binding</keyword>